<name>A0A397J5J0_9GLOM</name>
<gene>
    <name evidence="2" type="ORF">Glove_91g43</name>
</gene>
<dbReference type="AlphaFoldDB" id="A0A397J5J0"/>
<dbReference type="Proteomes" id="UP000266861">
    <property type="component" value="Unassembled WGS sequence"/>
</dbReference>
<accession>A0A397J5J0</accession>
<evidence type="ECO:0000313" key="3">
    <source>
        <dbReference type="Proteomes" id="UP000266861"/>
    </source>
</evidence>
<organism evidence="2 3">
    <name type="scientific">Diversispora epigaea</name>
    <dbReference type="NCBI Taxonomy" id="1348612"/>
    <lineage>
        <taxon>Eukaryota</taxon>
        <taxon>Fungi</taxon>
        <taxon>Fungi incertae sedis</taxon>
        <taxon>Mucoromycota</taxon>
        <taxon>Glomeromycotina</taxon>
        <taxon>Glomeromycetes</taxon>
        <taxon>Diversisporales</taxon>
        <taxon>Diversisporaceae</taxon>
        <taxon>Diversispora</taxon>
    </lineage>
</organism>
<protein>
    <recommendedName>
        <fullName evidence="1">Protein kinase domain-containing protein</fullName>
    </recommendedName>
</protein>
<evidence type="ECO:0000313" key="2">
    <source>
        <dbReference type="EMBL" id="RHZ83585.1"/>
    </source>
</evidence>
<dbReference type="GO" id="GO:0005524">
    <property type="term" value="F:ATP binding"/>
    <property type="evidence" value="ECO:0007669"/>
    <property type="project" value="InterPro"/>
</dbReference>
<comment type="caution">
    <text evidence="2">The sequence shown here is derived from an EMBL/GenBank/DDBJ whole genome shotgun (WGS) entry which is preliminary data.</text>
</comment>
<proteinExistence type="predicted"/>
<keyword evidence="3" id="KW-1185">Reference proteome</keyword>
<reference evidence="2 3" key="1">
    <citation type="submission" date="2018-08" db="EMBL/GenBank/DDBJ databases">
        <title>Genome and evolution of the arbuscular mycorrhizal fungus Diversispora epigaea (formerly Glomus versiforme) and its bacterial endosymbionts.</title>
        <authorList>
            <person name="Sun X."/>
            <person name="Fei Z."/>
            <person name="Harrison M."/>
        </authorList>
    </citation>
    <scope>NUCLEOTIDE SEQUENCE [LARGE SCALE GENOMIC DNA]</scope>
    <source>
        <strain evidence="2 3">IT104</strain>
    </source>
</reference>
<dbReference type="SUPFAM" id="SSF56112">
    <property type="entry name" value="Protein kinase-like (PK-like)"/>
    <property type="match status" value="1"/>
</dbReference>
<dbReference type="InterPro" id="IPR011009">
    <property type="entry name" value="Kinase-like_dom_sf"/>
</dbReference>
<dbReference type="SMART" id="SM00220">
    <property type="entry name" value="S_TKc"/>
    <property type="match status" value="1"/>
</dbReference>
<dbReference type="STRING" id="1348612.A0A397J5J0"/>
<feature type="domain" description="Protein kinase" evidence="1">
    <location>
        <begin position="54"/>
        <end position="230"/>
    </location>
</feature>
<evidence type="ECO:0000259" key="1">
    <source>
        <dbReference type="SMART" id="SM00220"/>
    </source>
</evidence>
<dbReference type="InterPro" id="IPR000719">
    <property type="entry name" value="Prot_kinase_dom"/>
</dbReference>
<sequence>MVLFSRGYCKLCNKEHFIQEFETWSSENVEIDKIIQEYQINHRCKLQWIPYNNFRNIKHIANGVYGPVYSAILKNGIKEHWNFNKLDWEYHSVGERVALKKISEFLKRWKTKIELLCKISIGLDNLHIKNLVHRDLNSGNILTNLGLCSLENDLIIKSDNKSNNICGSIPYIPSEVLRGIFIVLVELCMKWLLENNHFMIADIMLDWIPRYYSNLMYKCWNDDNVLQPFKIADENQEKVIEYQKQQLFSSAMSHSKSCYISRNPNLLKSNEPATSSVITYDIDSKELQECIDWEKEIQNHPCQKMIILNFRL</sequence>
<dbReference type="EMBL" id="PQFF01000087">
    <property type="protein sequence ID" value="RHZ83585.1"/>
    <property type="molecule type" value="Genomic_DNA"/>
</dbReference>
<dbReference type="GO" id="GO:0004672">
    <property type="term" value="F:protein kinase activity"/>
    <property type="evidence" value="ECO:0007669"/>
    <property type="project" value="InterPro"/>
</dbReference>
<dbReference type="Gene3D" id="1.10.510.10">
    <property type="entry name" value="Transferase(Phosphotransferase) domain 1"/>
    <property type="match status" value="1"/>
</dbReference>